<accession>A0ABD2GL46</accession>
<comment type="caution">
    <text evidence="1">The sequence shown here is derived from an EMBL/GenBank/DDBJ whole genome shotgun (WGS) entry which is preliminary data.</text>
</comment>
<protein>
    <submittedName>
        <fullName evidence="1">Uncharacterized protein</fullName>
    </submittedName>
</protein>
<evidence type="ECO:0000313" key="2">
    <source>
        <dbReference type="Proteomes" id="UP001619887"/>
    </source>
</evidence>
<sequence>MNNLIHGVAAAAGRVISLATVASRHVWLGLTALSKKDREDLLGAPVSTEGLFGSISSVTQRFSCLEEERVQLSRMLSLAPPQAPQRAPPRASLQAREQHILTPRSAYVDVMSRSPVVFFQRKGAALSVHFHFPGCP</sequence>
<dbReference type="Proteomes" id="UP001619887">
    <property type="component" value="Unassembled WGS sequence"/>
</dbReference>
<proteinExistence type="predicted"/>
<reference evidence="1 2" key="2">
    <citation type="journal article" date="2024" name="G3 (Bethesda)">
        <title>The genome of the cryopelagic Antarctic bald notothen, Trematomus borchgrevinki.</title>
        <authorList>
            <person name="Rayamajhi N."/>
            <person name="Rivera-Colon A.G."/>
            <person name="Minhas B.F."/>
            <person name="Cheng C.C."/>
            <person name="Catchen J.M."/>
        </authorList>
    </citation>
    <scope>NUCLEOTIDE SEQUENCE [LARGE SCALE GENOMIC DNA]</scope>
    <source>
        <strain evidence="1">AGRC-2024</strain>
    </source>
</reference>
<dbReference type="EMBL" id="JBIYXZ010002077">
    <property type="protein sequence ID" value="KAL3054481.1"/>
    <property type="molecule type" value="Genomic_DNA"/>
</dbReference>
<dbReference type="AlphaFoldDB" id="A0ABD2GL46"/>
<organism evidence="1 2">
    <name type="scientific">Pagothenia borchgrevinki</name>
    <name type="common">Bald rockcod</name>
    <name type="synonym">Trematomus borchgrevinki</name>
    <dbReference type="NCBI Taxonomy" id="8213"/>
    <lineage>
        <taxon>Eukaryota</taxon>
        <taxon>Metazoa</taxon>
        <taxon>Chordata</taxon>
        <taxon>Craniata</taxon>
        <taxon>Vertebrata</taxon>
        <taxon>Euteleostomi</taxon>
        <taxon>Actinopterygii</taxon>
        <taxon>Neopterygii</taxon>
        <taxon>Teleostei</taxon>
        <taxon>Neoteleostei</taxon>
        <taxon>Acanthomorphata</taxon>
        <taxon>Eupercaria</taxon>
        <taxon>Perciformes</taxon>
        <taxon>Notothenioidei</taxon>
        <taxon>Nototheniidae</taxon>
        <taxon>Pagothenia</taxon>
    </lineage>
</organism>
<evidence type="ECO:0000313" key="1">
    <source>
        <dbReference type="EMBL" id="KAL3054481.1"/>
    </source>
</evidence>
<reference evidence="1 2" key="1">
    <citation type="journal article" date="2022" name="G3 (Bethesda)">
        <title>Evaluating Illumina-, Nanopore-, and PacBio-based genome assembly strategies with the bald notothen, Trematomus borchgrevinki.</title>
        <authorList>
            <person name="Rayamajhi N."/>
            <person name="Cheng C.C."/>
            <person name="Catchen J.M."/>
        </authorList>
    </citation>
    <scope>NUCLEOTIDE SEQUENCE [LARGE SCALE GENOMIC DNA]</scope>
    <source>
        <strain evidence="1">AGRC-2024</strain>
    </source>
</reference>
<name>A0ABD2GL46_PAGBO</name>
<gene>
    <name evidence="1" type="ORF">OYC64_017424</name>
</gene>
<keyword evidence="2" id="KW-1185">Reference proteome</keyword>